<dbReference type="EMBL" id="SRXV01000001">
    <property type="protein sequence ID" value="TGY94038.1"/>
    <property type="molecule type" value="Genomic_DNA"/>
</dbReference>
<evidence type="ECO:0000256" key="5">
    <source>
        <dbReference type="ARBA" id="ARBA00023284"/>
    </source>
</evidence>
<dbReference type="Gene3D" id="3.90.1280.10">
    <property type="entry name" value="HSP33 redox switch-like"/>
    <property type="match status" value="1"/>
</dbReference>
<dbReference type="PIRSF" id="PIRSF005261">
    <property type="entry name" value="Heat_shock_Hsp33"/>
    <property type="match status" value="1"/>
</dbReference>
<keyword evidence="7" id="KW-1185">Reference proteome</keyword>
<dbReference type="Gene3D" id="3.55.30.10">
    <property type="entry name" value="Hsp33 domain"/>
    <property type="match status" value="1"/>
</dbReference>
<comment type="caution">
    <text evidence="6">The sequence shown here is derived from an EMBL/GenBank/DDBJ whole genome shotgun (WGS) entry which is preliminary data.</text>
</comment>
<dbReference type="CDD" id="cd00498">
    <property type="entry name" value="Hsp33"/>
    <property type="match status" value="1"/>
</dbReference>
<keyword evidence="1" id="KW-0963">Cytoplasm</keyword>
<dbReference type="InterPro" id="IPR023212">
    <property type="entry name" value="Hsp33_helix_hairpin_bin_dom_sf"/>
</dbReference>
<organism evidence="6 7">
    <name type="scientific">Marinicauda pacifica</name>
    <dbReference type="NCBI Taxonomy" id="1133559"/>
    <lineage>
        <taxon>Bacteria</taxon>
        <taxon>Pseudomonadati</taxon>
        <taxon>Pseudomonadota</taxon>
        <taxon>Alphaproteobacteria</taxon>
        <taxon>Maricaulales</taxon>
        <taxon>Maricaulaceae</taxon>
        <taxon>Marinicauda</taxon>
    </lineage>
</organism>
<dbReference type="Proteomes" id="UP000305451">
    <property type="component" value="Unassembled WGS sequence"/>
</dbReference>
<dbReference type="SUPFAM" id="SSF118352">
    <property type="entry name" value="HSP33 redox switch-like"/>
    <property type="match status" value="1"/>
</dbReference>
<gene>
    <name evidence="6" type="ORF">E5162_01745</name>
</gene>
<accession>A0A4S2HE33</accession>
<dbReference type="PANTHER" id="PTHR30111:SF1">
    <property type="entry name" value="33 KDA CHAPERONIN"/>
    <property type="match status" value="1"/>
</dbReference>
<evidence type="ECO:0000256" key="2">
    <source>
        <dbReference type="ARBA" id="ARBA00022833"/>
    </source>
</evidence>
<dbReference type="GO" id="GO:0051082">
    <property type="term" value="F:unfolded protein binding"/>
    <property type="evidence" value="ECO:0007669"/>
    <property type="project" value="InterPro"/>
</dbReference>
<keyword evidence="4" id="KW-0143">Chaperone</keyword>
<dbReference type="Gene3D" id="1.10.287.480">
    <property type="entry name" value="helix hairpin bin"/>
    <property type="match status" value="1"/>
</dbReference>
<dbReference type="InterPro" id="IPR016153">
    <property type="entry name" value="Heat_shock_Hsp33_N"/>
</dbReference>
<dbReference type="Pfam" id="PF01430">
    <property type="entry name" value="HSP33"/>
    <property type="match status" value="1"/>
</dbReference>
<dbReference type="InterPro" id="IPR000397">
    <property type="entry name" value="Heat_shock_Hsp33"/>
</dbReference>
<dbReference type="AlphaFoldDB" id="A0A4S2HE33"/>
<dbReference type="SUPFAM" id="SSF64397">
    <property type="entry name" value="Hsp33 domain"/>
    <property type="match status" value="1"/>
</dbReference>
<dbReference type="RefSeq" id="WP_135943233.1">
    <property type="nucleotide sequence ID" value="NZ_BMEI01000001.1"/>
</dbReference>
<dbReference type="GO" id="GO:0042026">
    <property type="term" value="P:protein refolding"/>
    <property type="evidence" value="ECO:0007669"/>
    <property type="project" value="TreeGrafter"/>
</dbReference>
<evidence type="ECO:0000256" key="3">
    <source>
        <dbReference type="ARBA" id="ARBA00023157"/>
    </source>
</evidence>
<keyword evidence="2" id="KW-0862">Zinc</keyword>
<dbReference type="GO" id="GO:0044183">
    <property type="term" value="F:protein folding chaperone"/>
    <property type="evidence" value="ECO:0007669"/>
    <property type="project" value="TreeGrafter"/>
</dbReference>
<dbReference type="NCBIfam" id="NF002386">
    <property type="entry name" value="PRK01402.1"/>
    <property type="match status" value="1"/>
</dbReference>
<name>A0A4S2HE33_9PROT</name>
<dbReference type="GO" id="GO:0005737">
    <property type="term" value="C:cytoplasm"/>
    <property type="evidence" value="ECO:0007669"/>
    <property type="project" value="InterPro"/>
</dbReference>
<evidence type="ECO:0000256" key="4">
    <source>
        <dbReference type="ARBA" id="ARBA00023186"/>
    </source>
</evidence>
<reference evidence="6 7" key="1">
    <citation type="journal article" date="2013" name="Int. J. Syst. Evol. Microbiol.">
        <title>Marinicauda pacifica gen. nov., sp. nov., a prosthecate alphaproteobacterium of the family Hyphomonadaceae isolated from deep seawater.</title>
        <authorList>
            <person name="Zhang X.Y."/>
            <person name="Li G.W."/>
            <person name="Wang C.S."/>
            <person name="Zhang Y.J."/>
            <person name="Xu X.W."/>
            <person name="Li H."/>
            <person name="Liu A."/>
            <person name="Liu C."/>
            <person name="Xie B.B."/>
            <person name="Qin Q.L."/>
            <person name="Xu Z."/>
            <person name="Chen X.L."/>
            <person name="Zhou B.C."/>
            <person name="Zhang Y.Z."/>
        </authorList>
    </citation>
    <scope>NUCLEOTIDE SEQUENCE [LARGE SCALE GENOMIC DNA]</scope>
    <source>
        <strain evidence="6 7">P-1 km-3</strain>
    </source>
</reference>
<keyword evidence="5" id="KW-0676">Redox-active center</keyword>
<dbReference type="OrthoDB" id="9793753at2"/>
<sequence length="322" mass="34866">MALDITAPGPDDLGGKDDSVCGFQLDDLPVRGRVARLGPVIDEILSAHDYPASVAALTGEAVLLALLIGDSMKFEGRLIIQASGTNANPGGIEGKGAVSFVVADYTAGEGVRGFAKFNAERVKAVEAEHGPRPGAQKLLGEGHFAMTIDQGTDMAPYQGVVSLDGPSLAACAEHYFYQSEQLHTRIKLAVGEHYSGDTRAWRAGGAMIQRLAGDETRASEDADFEHVRALFDTTDDAELLDPEVTTGRLLYRLFHEDGVRVQSEREVTKRCTCEAERLKRILASFPPEDRDYMAEDGKIVMTCEYCNKAWKFAPDEVEAAGR</sequence>
<proteinExistence type="predicted"/>
<keyword evidence="3" id="KW-1015">Disulfide bond</keyword>
<evidence type="ECO:0000313" key="7">
    <source>
        <dbReference type="Proteomes" id="UP000305451"/>
    </source>
</evidence>
<dbReference type="InterPro" id="IPR016154">
    <property type="entry name" value="Heat_shock_Hsp33_C"/>
</dbReference>
<evidence type="ECO:0000256" key="1">
    <source>
        <dbReference type="ARBA" id="ARBA00022490"/>
    </source>
</evidence>
<protein>
    <submittedName>
        <fullName evidence="6">Hsp33 family molecular chaperone</fullName>
    </submittedName>
</protein>
<dbReference type="PANTHER" id="PTHR30111">
    <property type="entry name" value="33 KDA CHAPERONIN"/>
    <property type="match status" value="1"/>
</dbReference>
<evidence type="ECO:0000313" key="6">
    <source>
        <dbReference type="EMBL" id="TGY94038.1"/>
    </source>
</evidence>